<dbReference type="EMBL" id="SPUK01000013">
    <property type="protein sequence ID" value="TQV92865.1"/>
    <property type="molecule type" value="Genomic_DNA"/>
</dbReference>
<dbReference type="Pfam" id="PF17233">
    <property type="entry name" value="DUF5308"/>
    <property type="match status" value="1"/>
</dbReference>
<organism evidence="2 3">
    <name type="scientific">Cordyceps javanica</name>
    <dbReference type="NCBI Taxonomy" id="43265"/>
    <lineage>
        <taxon>Eukaryota</taxon>
        <taxon>Fungi</taxon>
        <taxon>Dikarya</taxon>
        <taxon>Ascomycota</taxon>
        <taxon>Pezizomycotina</taxon>
        <taxon>Sordariomycetes</taxon>
        <taxon>Hypocreomycetidae</taxon>
        <taxon>Hypocreales</taxon>
        <taxon>Cordycipitaceae</taxon>
        <taxon>Cordyceps</taxon>
    </lineage>
</organism>
<keyword evidence="3" id="KW-1185">Reference proteome</keyword>
<feature type="compositionally biased region" description="Low complexity" evidence="1">
    <location>
        <begin position="90"/>
        <end position="113"/>
    </location>
</feature>
<feature type="region of interest" description="Disordered" evidence="1">
    <location>
        <begin position="80"/>
        <end position="154"/>
    </location>
</feature>
<dbReference type="AlphaFoldDB" id="A0A545VSS0"/>
<evidence type="ECO:0000313" key="2">
    <source>
        <dbReference type="EMBL" id="TQV92865.1"/>
    </source>
</evidence>
<proteinExistence type="predicted"/>
<protein>
    <submittedName>
        <fullName evidence="2">Uncharacterized protein</fullName>
    </submittedName>
</protein>
<sequence length="193" mass="19520">MADLPAQHPSLSLHLADDALAPLITSSRSRAHLESLTALATSALTSQTAAHRVGMGAVERIMVEYPPPAAAAVVLQSYLHPPSPPPPPTSTTTGSAAAAAAAAEPSPLAQGESSIGGSGSGSGSSSNRGNSDGSATGEEEGGEYEKQQSAPRLVSVVVARSPQEAREAQRASARLERVGREFQSQWSATGASS</sequence>
<name>A0A545VSS0_9HYPO</name>
<dbReference type="InterPro" id="IPR035186">
    <property type="entry name" value="DUF5308"/>
</dbReference>
<dbReference type="Proteomes" id="UP000315783">
    <property type="component" value="Unassembled WGS sequence"/>
</dbReference>
<accession>A0A545VSS0</accession>
<evidence type="ECO:0000256" key="1">
    <source>
        <dbReference type="SAM" id="MobiDB-lite"/>
    </source>
</evidence>
<comment type="caution">
    <text evidence="2">The sequence shown here is derived from an EMBL/GenBank/DDBJ whole genome shotgun (WGS) entry which is preliminary data.</text>
</comment>
<reference evidence="2 3" key="1">
    <citation type="journal article" date="2019" name="Appl. Microbiol. Biotechnol.">
        <title>Genome sequence of Isaria javanica and comparative genome analysis insights into family S53 peptidase evolution in fungal entomopathogens.</title>
        <authorList>
            <person name="Lin R."/>
            <person name="Zhang X."/>
            <person name="Xin B."/>
            <person name="Zou M."/>
            <person name="Gao Y."/>
            <person name="Qin F."/>
            <person name="Hu Q."/>
            <person name="Xie B."/>
            <person name="Cheng X."/>
        </authorList>
    </citation>
    <scope>NUCLEOTIDE SEQUENCE [LARGE SCALE GENOMIC DNA]</scope>
    <source>
        <strain evidence="2 3">IJ1G</strain>
    </source>
</reference>
<gene>
    <name evidence="2" type="ORF">IF1G_08168</name>
</gene>
<feature type="compositionally biased region" description="Low complexity" evidence="1">
    <location>
        <begin position="123"/>
        <end position="134"/>
    </location>
</feature>
<evidence type="ECO:0000313" key="3">
    <source>
        <dbReference type="Proteomes" id="UP000315783"/>
    </source>
</evidence>